<dbReference type="AlphaFoldDB" id="E8QZ82"/>
<dbReference type="HOGENOM" id="CLU_885034_0_0_0"/>
<proteinExistence type="predicted"/>
<organism evidence="1 2">
    <name type="scientific">Isosphaera pallida (strain ATCC 43644 / DSM 9630 / IS1B)</name>
    <dbReference type="NCBI Taxonomy" id="575540"/>
    <lineage>
        <taxon>Bacteria</taxon>
        <taxon>Pseudomonadati</taxon>
        <taxon>Planctomycetota</taxon>
        <taxon>Planctomycetia</taxon>
        <taxon>Isosphaerales</taxon>
        <taxon>Isosphaeraceae</taxon>
        <taxon>Isosphaera</taxon>
    </lineage>
</organism>
<evidence type="ECO:0000313" key="1">
    <source>
        <dbReference type="EMBL" id="ADV64211.1"/>
    </source>
</evidence>
<sequence>MGDDWYQRRRQDDEGDFFRKVAAQGPRGGKTTSSNQGVYCLTADGRLLGYIPGDVDPARMKEMIESSLAKWRRLPAQVRRPNAIEVGEPAKVDPRYDRHPPEGGLIIEVHTRALERDEAQGFRDAECEFGDATATDHLWITREEAKQLRGPRPNATPKVGDSWPVPDAVARRIARFNLVDNTRGEPFHWSNEQLREFGMTLTVTEVTPNVVRLRLEGRFELTNEHEPQPQPDRRGFVGTILGRLAYDRASQTWTQFDLVAVGDHWGTPGIVEPGRPGKAPVGVAFRLVVTPSPADLVPPQAARDLFNYYKPDRY</sequence>
<name>E8QZ82_ISOPI</name>
<reference key="1">
    <citation type="submission" date="2010-11" db="EMBL/GenBank/DDBJ databases">
        <title>The complete sequence of chromosome of Isophaera pallida ATCC 43644.</title>
        <authorList>
            <consortium name="US DOE Joint Genome Institute (JGI-PGF)"/>
            <person name="Lucas S."/>
            <person name="Copeland A."/>
            <person name="Lapidus A."/>
            <person name="Bruce D."/>
            <person name="Goodwin L."/>
            <person name="Pitluck S."/>
            <person name="Kyrpides N."/>
            <person name="Mavromatis K."/>
            <person name="Pagani I."/>
            <person name="Ivanova N."/>
            <person name="Saunders E."/>
            <person name="Brettin T."/>
            <person name="Detter J.C."/>
            <person name="Han C."/>
            <person name="Tapia R."/>
            <person name="Land M."/>
            <person name="Hauser L."/>
            <person name="Markowitz V."/>
            <person name="Cheng J.-F."/>
            <person name="Hugenholtz P."/>
            <person name="Woyke T."/>
            <person name="Wu D."/>
            <person name="Eisen J.A."/>
        </authorList>
    </citation>
    <scope>NUCLEOTIDE SEQUENCE</scope>
    <source>
        <strain>ATCC 43644</strain>
    </source>
</reference>
<gene>
    <name evidence="1" type="ordered locus">Isop_3655</name>
</gene>
<dbReference type="RefSeq" id="WP_013566499.1">
    <property type="nucleotide sequence ID" value="NC_014962.1"/>
</dbReference>
<dbReference type="InParanoid" id="E8QZ82"/>
<reference evidence="1 2" key="2">
    <citation type="journal article" date="2011" name="Stand. Genomic Sci.">
        <title>Complete genome sequence of Isosphaera pallida type strain (IS1B).</title>
        <authorList>
            <consortium name="US DOE Joint Genome Institute (JGI-PGF)"/>
            <person name="Goker M."/>
            <person name="Cleland D."/>
            <person name="Saunders E."/>
            <person name="Lapidus A."/>
            <person name="Nolan M."/>
            <person name="Lucas S."/>
            <person name="Hammon N."/>
            <person name="Deshpande S."/>
            <person name="Cheng J.F."/>
            <person name="Tapia R."/>
            <person name="Han C."/>
            <person name="Goodwin L."/>
            <person name="Pitluck S."/>
            <person name="Liolios K."/>
            <person name="Pagani I."/>
            <person name="Ivanova N."/>
            <person name="Mavromatis K."/>
            <person name="Pati A."/>
            <person name="Chen A."/>
            <person name="Palaniappan K."/>
            <person name="Land M."/>
            <person name="Hauser L."/>
            <person name="Chang Y.J."/>
            <person name="Jeffries C.D."/>
            <person name="Detter J.C."/>
            <person name="Beck B."/>
            <person name="Woyke T."/>
            <person name="Bristow J."/>
            <person name="Eisen J.A."/>
            <person name="Markowitz V."/>
            <person name="Hugenholtz P."/>
            <person name="Kyrpides N.C."/>
            <person name="Klenk H.P."/>
        </authorList>
    </citation>
    <scope>NUCLEOTIDE SEQUENCE [LARGE SCALE GENOMIC DNA]</scope>
    <source>
        <strain evidence="2">ATCC 43644 / DSM 9630 / IS1B</strain>
    </source>
</reference>
<dbReference type="EMBL" id="CP002353">
    <property type="protein sequence ID" value="ADV64211.1"/>
    <property type="molecule type" value="Genomic_DNA"/>
</dbReference>
<protein>
    <submittedName>
        <fullName evidence="1">Uncharacterized protein</fullName>
    </submittedName>
</protein>
<accession>E8QZ82</accession>
<dbReference type="KEGG" id="ipa:Isop_3655"/>
<keyword evidence="2" id="KW-1185">Reference proteome</keyword>
<evidence type="ECO:0000313" key="2">
    <source>
        <dbReference type="Proteomes" id="UP000008631"/>
    </source>
</evidence>
<dbReference type="Proteomes" id="UP000008631">
    <property type="component" value="Chromosome"/>
</dbReference>
<dbReference type="OrthoDB" id="263974at2"/>